<protein>
    <recommendedName>
        <fullName evidence="4">SH3 domain-containing protein</fullName>
    </recommendedName>
</protein>
<dbReference type="Proteomes" id="UP000728185">
    <property type="component" value="Unassembled WGS sequence"/>
</dbReference>
<name>A0A8E0VFU8_9TREM</name>
<sequence length="785" mass="85152">MLASFRANKVLFTQANLLHILAASAHPIILNPFQAKSSARLKTSDFERARKDLTAALSQFNLYQSDHYNRTLPVWAHTGYQLEQDRYTRTQTLFNVLYERVRVAADRLNALCTDLESVSAGLSLEQVSHMDVENLIARLRSGISPPGNLTFEDLTALHTTFIEAADSNIGRCSIGAIYTSGSAVLPSNFCNSNDVGDYGGSESSGFVDPVTGGPIYAGTGSVYSALSSSRLIPRSGRPSVSAASGSASPTSHGSALLRRIFSRRSRHDLTQLSFDHGSQDGQDTDIASFRRSDRKAKRGLRSLRRKSNSRNPEGIGLMRPSQSTGNLVLVEFTAAFSVANVKLIANAASETDYRQNGFFGNTQRHVYSSVRQPTNDDRDLLYSSDFSDTSFDSDADASRPGPGNNAYAATSVLIGLNSTVVNHSPPNNQQLVKYSSKKAGANLVAPLAESESLSLAPSIAREPEFLDSNLLKPSTGDRSASAFTDYMNPLHIKVRNVSGTVSMEPDNATAARSSSAIANKEIWPTEIVAIGTNVEANNGSVSRQTSCTTRPRLPVRPPPLAFGKTSFVLDESNTNPLNTVSEVTNSNGIVSSVSSVPIARELNQASVNDQRQVPCRNHHFPHKPLPHAVCSQDAAIVVGICTALYPFAGNLKFCVNAFLLDILMYLTDGFESCYLPFNEGEKFYALSPSPTEDTSDWLRVLRFQTYELGYIPTAYVEQQHYTQPVILPINGQIDEEQSSPTSNRTVRVNPRSSQSPTWCGPVTKGSRVHGSGCGRITGGARDTEL</sequence>
<evidence type="ECO:0000256" key="1">
    <source>
        <dbReference type="SAM" id="MobiDB-lite"/>
    </source>
</evidence>
<dbReference type="InterPro" id="IPR027267">
    <property type="entry name" value="AH/BAR_dom_sf"/>
</dbReference>
<organism evidence="2 3">
    <name type="scientific">Fasciolopsis buskii</name>
    <dbReference type="NCBI Taxonomy" id="27845"/>
    <lineage>
        <taxon>Eukaryota</taxon>
        <taxon>Metazoa</taxon>
        <taxon>Spiralia</taxon>
        <taxon>Lophotrochozoa</taxon>
        <taxon>Platyhelminthes</taxon>
        <taxon>Trematoda</taxon>
        <taxon>Digenea</taxon>
        <taxon>Plagiorchiida</taxon>
        <taxon>Echinostomata</taxon>
        <taxon>Echinostomatoidea</taxon>
        <taxon>Fasciolidae</taxon>
        <taxon>Fasciolopsis</taxon>
    </lineage>
</organism>
<dbReference type="AlphaFoldDB" id="A0A8E0VFU8"/>
<feature type="region of interest" description="Disordered" evidence="1">
    <location>
        <begin position="234"/>
        <end position="254"/>
    </location>
</feature>
<evidence type="ECO:0008006" key="4">
    <source>
        <dbReference type="Google" id="ProtNLM"/>
    </source>
</evidence>
<accession>A0A8E0VFU8</accession>
<evidence type="ECO:0000313" key="2">
    <source>
        <dbReference type="EMBL" id="KAA0183622.1"/>
    </source>
</evidence>
<dbReference type="SUPFAM" id="SSF103657">
    <property type="entry name" value="BAR/IMD domain-like"/>
    <property type="match status" value="1"/>
</dbReference>
<reference evidence="2" key="1">
    <citation type="submission" date="2019-05" db="EMBL/GenBank/DDBJ databases">
        <title>Annotation for the trematode Fasciolopsis buski.</title>
        <authorList>
            <person name="Choi Y.-J."/>
        </authorList>
    </citation>
    <scope>NUCLEOTIDE SEQUENCE</scope>
    <source>
        <strain evidence="2">HT</strain>
        <tissue evidence="2">Whole worm</tissue>
    </source>
</reference>
<feature type="region of interest" description="Disordered" evidence="1">
    <location>
        <begin position="292"/>
        <end position="320"/>
    </location>
</feature>
<proteinExistence type="predicted"/>
<dbReference type="EMBL" id="LUCM01011658">
    <property type="protein sequence ID" value="KAA0183622.1"/>
    <property type="molecule type" value="Genomic_DNA"/>
</dbReference>
<evidence type="ECO:0000313" key="3">
    <source>
        <dbReference type="Proteomes" id="UP000728185"/>
    </source>
</evidence>
<feature type="compositionally biased region" description="Polar residues" evidence="1">
    <location>
        <begin position="738"/>
        <end position="757"/>
    </location>
</feature>
<dbReference type="Gene3D" id="1.20.1270.60">
    <property type="entry name" value="Arfaptin homology (AH) domain/BAR domain"/>
    <property type="match status" value="1"/>
</dbReference>
<gene>
    <name evidence="2" type="ORF">FBUS_09579</name>
</gene>
<dbReference type="SUPFAM" id="SSF50044">
    <property type="entry name" value="SH3-domain"/>
    <property type="match status" value="1"/>
</dbReference>
<keyword evidence="3" id="KW-1185">Reference proteome</keyword>
<dbReference type="InterPro" id="IPR036028">
    <property type="entry name" value="SH3-like_dom_sf"/>
</dbReference>
<dbReference type="OrthoDB" id="8783038at2759"/>
<feature type="region of interest" description="Disordered" evidence="1">
    <location>
        <begin position="734"/>
        <end position="763"/>
    </location>
</feature>
<feature type="compositionally biased region" description="Basic residues" evidence="1">
    <location>
        <begin position="292"/>
        <end position="308"/>
    </location>
</feature>
<comment type="caution">
    <text evidence="2">The sequence shown here is derived from an EMBL/GenBank/DDBJ whole genome shotgun (WGS) entry which is preliminary data.</text>
</comment>